<dbReference type="EMBL" id="BKCJ010010807">
    <property type="protein sequence ID" value="GEU93235.1"/>
    <property type="molecule type" value="Genomic_DNA"/>
</dbReference>
<protein>
    <submittedName>
        <fullName evidence="2">Uncharacterized protein</fullName>
    </submittedName>
</protein>
<proteinExistence type="predicted"/>
<evidence type="ECO:0000313" key="2">
    <source>
        <dbReference type="EMBL" id="GEU93235.1"/>
    </source>
</evidence>
<organism evidence="2">
    <name type="scientific">Tanacetum cinerariifolium</name>
    <name type="common">Dalmatian daisy</name>
    <name type="synonym">Chrysanthemum cinerariifolium</name>
    <dbReference type="NCBI Taxonomy" id="118510"/>
    <lineage>
        <taxon>Eukaryota</taxon>
        <taxon>Viridiplantae</taxon>
        <taxon>Streptophyta</taxon>
        <taxon>Embryophyta</taxon>
        <taxon>Tracheophyta</taxon>
        <taxon>Spermatophyta</taxon>
        <taxon>Magnoliopsida</taxon>
        <taxon>eudicotyledons</taxon>
        <taxon>Gunneridae</taxon>
        <taxon>Pentapetalae</taxon>
        <taxon>asterids</taxon>
        <taxon>campanulids</taxon>
        <taxon>Asterales</taxon>
        <taxon>Asteraceae</taxon>
        <taxon>Asteroideae</taxon>
        <taxon>Anthemideae</taxon>
        <taxon>Anthemidinae</taxon>
        <taxon>Tanacetum</taxon>
    </lineage>
</organism>
<feature type="region of interest" description="Disordered" evidence="1">
    <location>
        <begin position="152"/>
        <end position="171"/>
    </location>
</feature>
<reference evidence="2" key="1">
    <citation type="journal article" date="2019" name="Sci. Rep.">
        <title>Draft genome of Tanacetum cinerariifolium, the natural source of mosquito coil.</title>
        <authorList>
            <person name="Yamashiro T."/>
            <person name="Shiraishi A."/>
            <person name="Satake H."/>
            <person name="Nakayama K."/>
        </authorList>
    </citation>
    <scope>NUCLEOTIDE SEQUENCE</scope>
</reference>
<evidence type="ECO:0000256" key="1">
    <source>
        <dbReference type="SAM" id="MobiDB-lite"/>
    </source>
</evidence>
<feature type="compositionally biased region" description="Basic and acidic residues" evidence="1">
    <location>
        <begin position="160"/>
        <end position="171"/>
    </location>
</feature>
<gene>
    <name evidence="2" type="ORF">Tci_065213</name>
</gene>
<accession>A0A6L2P855</accession>
<sequence>MPITKVVEGVMTKMSITTAEEKAQRRLEASKACESVGAFGGKAFIRRSNLDTMSMDDLYSNLKVYEPEVKGMSSLNSNTQNMAFVSSSNNNTSSTNGAVNTAQAVNTAHGVSIVSTQVNSAYSTDIDNLSDSDRADEGPNYALNAFSSLSSDSKPVVENCKAKSSEEDPKVVRKNDDALITEEWVLDHEKDDLSEPKIEEK</sequence>
<dbReference type="AlphaFoldDB" id="A0A6L2P855"/>
<name>A0A6L2P855_TANCI</name>
<comment type="caution">
    <text evidence="2">The sequence shown here is derived from an EMBL/GenBank/DDBJ whole genome shotgun (WGS) entry which is preliminary data.</text>
</comment>